<evidence type="ECO:0000256" key="4">
    <source>
        <dbReference type="ARBA" id="ARBA00023239"/>
    </source>
</evidence>
<dbReference type="Pfam" id="PF16363">
    <property type="entry name" value="GDP_Man_Dehyd"/>
    <property type="match status" value="1"/>
</dbReference>
<dbReference type="PANTHER" id="PTHR43715">
    <property type="entry name" value="GDP-MANNOSE 4,6-DEHYDRATASE"/>
    <property type="match status" value="1"/>
</dbReference>
<dbReference type="Proteomes" id="UP000732378">
    <property type="component" value="Unassembled WGS sequence"/>
</dbReference>
<keyword evidence="4" id="KW-0456">Lyase</keyword>
<evidence type="ECO:0000256" key="1">
    <source>
        <dbReference type="ARBA" id="ARBA00001937"/>
    </source>
</evidence>
<evidence type="ECO:0000256" key="2">
    <source>
        <dbReference type="ARBA" id="ARBA00009263"/>
    </source>
</evidence>
<dbReference type="InterPro" id="IPR016040">
    <property type="entry name" value="NAD(P)-bd_dom"/>
</dbReference>
<feature type="region of interest" description="Disordered" evidence="5">
    <location>
        <begin position="113"/>
        <end position="132"/>
    </location>
</feature>
<evidence type="ECO:0000259" key="6">
    <source>
        <dbReference type="Pfam" id="PF16363"/>
    </source>
</evidence>
<keyword evidence="8" id="KW-1185">Reference proteome</keyword>
<dbReference type="InterPro" id="IPR036291">
    <property type="entry name" value="NAD(P)-bd_dom_sf"/>
</dbReference>
<dbReference type="Gene3D" id="3.40.50.720">
    <property type="entry name" value="NAD(P)-binding Rossmann-like Domain"/>
    <property type="match status" value="1"/>
</dbReference>
<gene>
    <name evidence="7" type="ORF">JOE61_001474</name>
</gene>
<evidence type="ECO:0000313" key="8">
    <source>
        <dbReference type="Proteomes" id="UP000732378"/>
    </source>
</evidence>
<comment type="cofactor">
    <cofactor evidence="1">
        <name>NADP(+)</name>
        <dbReference type="ChEBI" id="CHEBI:58349"/>
    </cofactor>
</comment>
<organism evidence="7 8">
    <name type="scientific">Nocardioides salarius</name>
    <dbReference type="NCBI Taxonomy" id="374513"/>
    <lineage>
        <taxon>Bacteria</taxon>
        <taxon>Bacillati</taxon>
        <taxon>Actinomycetota</taxon>
        <taxon>Actinomycetes</taxon>
        <taxon>Propionibacteriales</taxon>
        <taxon>Nocardioidaceae</taxon>
        <taxon>Nocardioides</taxon>
    </lineage>
</organism>
<dbReference type="EC" id="4.2.1.47" evidence="3"/>
<evidence type="ECO:0000313" key="7">
    <source>
        <dbReference type="EMBL" id="MBM7507660.1"/>
    </source>
</evidence>
<evidence type="ECO:0000256" key="5">
    <source>
        <dbReference type="SAM" id="MobiDB-lite"/>
    </source>
</evidence>
<sequence>MFATSGMLFNHEPPRRREILVARKITRAVARILARLEHHLYLGNLDEIRDWGFAPEYVEGMWRMLQADEPEDFVLATGGDFTVRDLVVTAFDHAGLNWEKYVRFDERFLRPTEVDADGGGGGGGGASKAQERLDWKAQVQTDELSRIMVDADIEALQHEGRPWYDMVMARLAAGRRPRGHRCLSRRLASRSTGLQRRTSRVTGASWGRRSGGAWSGAASHRWSDGRRASWICGTATRSLPSFRSARPRDVVLAAAKVVGMLAIST</sequence>
<comment type="similarity">
    <text evidence="2">Belongs to the NAD(P)-dependent epimerase/dehydratase family. GDP-mannose 4,6-dehydratase subfamily.</text>
</comment>
<evidence type="ECO:0000256" key="3">
    <source>
        <dbReference type="ARBA" id="ARBA00011989"/>
    </source>
</evidence>
<dbReference type="EMBL" id="JAFBBZ010000001">
    <property type="protein sequence ID" value="MBM7507660.1"/>
    <property type="molecule type" value="Genomic_DNA"/>
</dbReference>
<feature type="domain" description="NAD(P)-binding" evidence="6">
    <location>
        <begin position="1"/>
        <end position="148"/>
    </location>
</feature>
<dbReference type="InterPro" id="IPR006368">
    <property type="entry name" value="GDP_Man_deHydtase"/>
</dbReference>
<accession>A0ABS2M8Z8</accession>
<dbReference type="SUPFAM" id="SSF51735">
    <property type="entry name" value="NAD(P)-binding Rossmann-fold domains"/>
    <property type="match status" value="1"/>
</dbReference>
<dbReference type="Gene3D" id="3.90.25.10">
    <property type="entry name" value="UDP-galactose 4-epimerase, domain 1"/>
    <property type="match status" value="1"/>
</dbReference>
<proteinExistence type="inferred from homology"/>
<comment type="caution">
    <text evidence="7">The sequence shown here is derived from an EMBL/GenBank/DDBJ whole genome shotgun (WGS) entry which is preliminary data.</text>
</comment>
<reference evidence="7 8" key="1">
    <citation type="submission" date="2021-01" db="EMBL/GenBank/DDBJ databases">
        <title>Sequencing the genomes of 1000 actinobacteria strains.</title>
        <authorList>
            <person name="Klenk H.-P."/>
        </authorList>
    </citation>
    <scope>NUCLEOTIDE SEQUENCE [LARGE SCALE GENOMIC DNA]</scope>
    <source>
        <strain evidence="7 8">DSM 18239</strain>
    </source>
</reference>
<feature type="compositionally biased region" description="Gly residues" evidence="5">
    <location>
        <begin position="117"/>
        <end position="126"/>
    </location>
</feature>
<name>A0ABS2M8Z8_9ACTN</name>
<protein>
    <recommendedName>
        <fullName evidence="3">GDP-mannose 4,6-dehydratase</fullName>
        <ecNumber evidence="3">4.2.1.47</ecNumber>
    </recommendedName>
</protein>
<dbReference type="PANTHER" id="PTHR43715:SF1">
    <property type="entry name" value="GDP-MANNOSE 4,6 DEHYDRATASE"/>
    <property type="match status" value="1"/>
</dbReference>